<keyword evidence="3" id="KW-1185">Reference proteome</keyword>
<dbReference type="EMBL" id="CAKMRJ010002223">
    <property type="protein sequence ID" value="CAH1426127.1"/>
    <property type="molecule type" value="Genomic_DNA"/>
</dbReference>
<keyword evidence="1" id="KW-0732">Signal</keyword>
<dbReference type="Proteomes" id="UP001157418">
    <property type="component" value="Unassembled WGS sequence"/>
</dbReference>
<comment type="caution">
    <text evidence="2">The sequence shown here is derived from an EMBL/GenBank/DDBJ whole genome shotgun (WGS) entry which is preliminary data.</text>
</comment>
<evidence type="ECO:0000256" key="1">
    <source>
        <dbReference type="SAM" id="SignalP"/>
    </source>
</evidence>
<sequence>MFTLSHITFLYFNLLVHRCFKLPSDSFLFINTVTFMLQSFHNKKSLPVSNNTTYDPSPPPAGVRMHQRISSMTFHIQPPTMSDTTVWVVGVMHLQISIFNGESASTSIRNW</sequence>
<evidence type="ECO:0000313" key="2">
    <source>
        <dbReference type="EMBL" id="CAH1426127.1"/>
    </source>
</evidence>
<gene>
    <name evidence="2" type="ORF">LVIROSA_LOCUS13223</name>
</gene>
<proteinExistence type="predicted"/>
<accession>A0AAU9MI41</accession>
<reference evidence="2 3" key="1">
    <citation type="submission" date="2022-01" db="EMBL/GenBank/DDBJ databases">
        <authorList>
            <person name="Xiong W."/>
            <person name="Schranz E."/>
        </authorList>
    </citation>
    <scope>NUCLEOTIDE SEQUENCE [LARGE SCALE GENOMIC DNA]</scope>
</reference>
<protein>
    <submittedName>
        <fullName evidence="2">Uncharacterized protein</fullName>
    </submittedName>
</protein>
<organism evidence="2 3">
    <name type="scientific">Lactuca virosa</name>
    <dbReference type="NCBI Taxonomy" id="75947"/>
    <lineage>
        <taxon>Eukaryota</taxon>
        <taxon>Viridiplantae</taxon>
        <taxon>Streptophyta</taxon>
        <taxon>Embryophyta</taxon>
        <taxon>Tracheophyta</taxon>
        <taxon>Spermatophyta</taxon>
        <taxon>Magnoliopsida</taxon>
        <taxon>eudicotyledons</taxon>
        <taxon>Gunneridae</taxon>
        <taxon>Pentapetalae</taxon>
        <taxon>asterids</taxon>
        <taxon>campanulids</taxon>
        <taxon>Asterales</taxon>
        <taxon>Asteraceae</taxon>
        <taxon>Cichorioideae</taxon>
        <taxon>Cichorieae</taxon>
        <taxon>Lactucinae</taxon>
        <taxon>Lactuca</taxon>
    </lineage>
</organism>
<feature type="signal peptide" evidence="1">
    <location>
        <begin position="1"/>
        <end position="21"/>
    </location>
</feature>
<feature type="chain" id="PRO_5043560827" evidence="1">
    <location>
        <begin position="22"/>
        <end position="111"/>
    </location>
</feature>
<dbReference type="AlphaFoldDB" id="A0AAU9MI41"/>
<evidence type="ECO:0000313" key="3">
    <source>
        <dbReference type="Proteomes" id="UP001157418"/>
    </source>
</evidence>
<name>A0AAU9MI41_9ASTR</name>